<sequence>MIASAVRFSAALARQPAVAGFASAATSAGIKTSAAPSMAASTTLRNLDGRLWSKNRLQVVLDASAPAPVTNEPNWANVSARIRDAKELAGC</sequence>
<reference evidence="2" key="1">
    <citation type="submission" date="2016-04" db="EMBL/GenBank/DDBJ databases">
        <authorList>
            <person name="Guldener U."/>
            <person name="Guldener U."/>
        </authorList>
    </citation>
    <scope>NUCLEOTIDE SEQUENCE [LARGE SCALE GENOMIC DNA]</scope>
    <source>
        <strain evidence="2">UB2112</strain>
    </source>
</reference>
<accession>A0A1K0FZ20</accession>
<organism evidence="1 2">
    <name type="scientific">Ustilago bromivora</name>
    <dbReference type="NCBI Taxonomy" id="307758"/>
    <lineage>
        <taxon>Eukaryota</taxon>
        <taxon>Fungi</taxon>
        <taxon>Dikarya</taxon>
        <taxon>Basidiomycota</taxon>
        <taxon>Ustilaginomycotina</taxon>
        <taxon>Ustilaginomycetes</taxon>
        <taxon>Ustilaginales</taxon>
        <taxon>Ustilaginaceae</taxon>
        <taxon>Ustilago</taxon>
    </lineage>
</organism>
<evidence type="ECO:0000313" key="1">
    <source>
        <dbReference type="EMBL" id="SAM76173.1"/>
    </source>
</evidence>
<dbReference type="EMBL" id="LT558119">
    <property type="protein sequence ID" value="SAM76173.1"/>
    <property type="molecule type" value="Genomic_DNA"/>
</dbReference>
<evidence type="ECO:0000313" key="2">
    <source>
        <dbReference type="Proteomes" id="UP000179920"/>
    </source>
</evidence>
<dbReference type="Proteomes" id="UP000179920">
    <property type="component" value="Chromosome III"/>
</dbReference>
<proteinExistence type="predicted"/>
<dbReference type="OrthoDB" id="2554431at2759"/>
<protein>
    <submittedName>
        <fullName evidence="1">Uncharacterized protein</fullName>
    </submittedName>
</protein>
<name>A0A1K0FZ20_9BASI</name>
<dbReference type="AlphaFoldDB" id="A0A1K0FZ20"/>
<gene>
    <name evidence="1" type="ORF">UBRO_01491</name>
</gene>